<dbReference type="Gene3D" id="3.10.310.10">
    <property type="entry name" value="Diaminopimelate Epimerase, Chain A, domain 1"/>
    <property type="match status" value="2"/>
</dbReference>
<reference evidence="3" key="1">
    <citation type="submission" date="2021-01" db="EMBL/GenBank/DDBJ databases">
        <authorList>
            <person name="Corre E."/>
            <person name="Pelletier E."/>
            <person name="Niang G."/>
            <person name="Scheremetjew M."/>
            <person name="Finn R."/>
            <person name="Kale V."/>
            <person name="Holt S."/>
            <person name="Cochrane G."/>
            <person name="Meng A."/>
            <person name="Brown T."/>
            <person name="Cohen L."/>
        </authorList>
    </citation>
    <scope>NUCLEOTIDE SEQUENCE</scope>
    <source>
        <strain evidence="3">RCC1130</strain>
    </source>
</reference>
<name>A0A7S0IQY1_9EUKA</name>
<dbReference type="AlphaFoldDB" id="A0A7S0IQY1"/>
<keyword evidence="1" id="KW-0413">Isomerase</keyword>
<dbReference type="NCBIfam" id="TIGR00654">
    <property type="entry name" value="PhzF_family"/>
    <property type="match status" value="1"/>
</dbReference>
<dbReference type="SUPFAM" id="SSF54506">
    <property type="entry name" value="Diaminopimelate epimerase-like"/>
    <property type="match status" value="1"/>
</dbReference>
<gene>
    <name evidence="3" type="ORF">CLEP1334_LOCUS4515</name>
</gene>
<evidence type="ECO:0008006" key="4">
    <source>
        <dbReference type="Google" id="ProtNLM"/>
    </source>
</evidence>
<sequence length="320" mass="33870">MRFRRPMLVLHSLAAFSSRSRVRTETALVARSPRPRVANETDGVQRIAAFADGESGGNPAGVMIRSVLPHVPEMKATAAAVGYSETVFAAPLPGEDAYGIRFFAPESEVSFCGHATIALGACLTLEHGEGVYALRLHDGVYISVEGRREGNAVAAALQSPPTSSVLADDVLRARILALFCLHAEDLDERIPMSVANAGSSHTVVALKERSVLADMAYDLEEGRALMNEYGLTTICLLHAATETSMTARCPFASGGVYEDAATGSAAAALGGLLRDVGWPHGGRVEIRQGIEMGQPSRLVVEIGEARGESVRVSGTTRVIE</sequence>
<dbReference type="EMBL" id="HBER01009092">
    <property type="protein sequence ID" value="CAD8529263.1"/>
    <property type="molecule type" value="Transcribed_RNA"/>
</dbReference>
<organism evidence="3">
    <name type="scientific">Calcidiscus leptoporus</name>
    <dbReference type="NCBI Taxonomy" id="127549"/>
    <lineage>
        <taxon>Eukaryota</taxon>
        <taxon>Haptista</taxon>
        <taxon>Haptophyta</taxon>
        <taxon>Prymnesiophyceae</taxon>
        <taxon>Coccolithales</taxon>
        <taxon>Calcidiscaceae</taxon>
        <taxon>Calcidiscus</taxon>
    </lineage>
</organism>
<evidence type="ECO:0000313" key="3">
    <source>
        <dbReference type="EMBL" id="CAD8529263.1"/>
    </source>
</evidence>
<dbReference type="PIRSF" id="PIRSF016184">
    <property type="entry name" value="PhzC_PhzF"/>
    <property type="match status" value="1"/>
</dbReference>
<evidence type="ECO:0000256" key="2">
    <source>
        <dbReference type="PIRSR" id="PIRSR016184-1"/>
    </source>
</evidence>
<dbReference type="Pfam" id="PF02567">
    <property type="entry name" value="PhzC-PhzF"/>
    <property type="match status" value="1"/>
</dbReference>
<dbReference type="PANTHER" id="PTHR13774">
    <property type="entry name" value="PHENAZINE BIOSYNTHESIS PROTEIN"/>
    <property type="match status" value="1"/>
</dbReference>
<feature type="active site" evidence="2">
    <location>
        <position position="85"/>
    </location>
</feature>
<accession>A0A7S0IQY1</accession>
<evidence type="ECO:0000256" key="1">
    <source>
        <dbReference type="ARBA" id="ARBA00023235"/>
    </source>
</evidence>
<proteinExistence type="predicted"/>
<dbReference type="PANTHER" id="PTHR13774:SF39">
    <property type="entry name" value="BIOSYNTHESIS PROTEIN, PUTATIVE-RELATED"/>
    <property type="match status" value="1"/>
</dbReference>
<protein>
    <recommendedName>
        <fullName evidence="4">Phenazine biosynthesis protein</fullName>
    </recommendedName>
</protein>
<dbReference type="InterPro" id="IPR003719">
    <property type="entry name" value="Phenazine_PhzF-like"/>
</dbReference>
<dbReference type="GO" id="GO:0005737">
    <property type="term" value="C:cytoplasm"/>
    <property type="evidence" value="ECO:0007669"/>
    <property type="project" value="TreeGrafter"/>
</dbReference>
<dbReference type="GO" id="GO:0016853">
    <property type="term" value="F:isomerase activity"/>
    <property type="evidence" value="ECO:0007669"/>
    <property type="project" value="UniProtKB-KW"/>
</dbReference>